<proteinExistence type="predicted"/>
<comment type="caution">
    <text evidence="2">The sequence shown here is derived from an EMBL/GenBank/DDBJ whole genome shotgun (WGS) entry which is preliminary data.</text>
</comment>
<sequence>MQVDLDLSIPFISIPLSHSKDSDADVKPLVNINLKSIAFAAIFAGITAFIIPLFIQSPSENKYRVDDSFDPWEKIQSLNEFILGNNNVTPCVQRAICDAINRTKSSENKSSSVNEIIDGISKMKWIKKIIKGTSIEDAVEVGQRNDNQCMKIFDKCTISDELFQLIFDELGFN</sequence>
<gene>
    <name evidence="2" type="ORF">HCN44_000597</name>
</gene>
<protein>
    <submittedName>
        <fullName evidence="2">Uncharacterized protein</fullName>
    </submittedName>
</protein>
<keyword evidence="1" id="KW-0812">Transmembrane</keyword>
<dbReference type="Proteomes" id="UP000639338">
    <property type="component" value="Unassembled WGS sequence"/>
</dbReference>
<evidence type="ECO:0000256" key="1">
    <source>
        <dbReference type="SAM" id="Phobius"/>
    </source>
</evidence>
<reference evidence="2 3" key="1">
    <citation type="submission" date="2020-08" db="EMBL/GenBank/DDBJ databases">
        <title>Aphidius gifuensis genome sequencing and assembly.</title>
        <authorList>
            <person name="Du Z."/>
        </authorList>
    </citation>
    <scope>NUCLEOTIDE SEQUENCE [LARGE SCALE GENOMIC DNA]</scope>
    <source>
        <strain evidence="2">YNYX2018</strain>
        <tissue evidence="2">Adults</tissue>
    </source>
</reference>
<dbReference type="OrthoDB" id="6436512at2759"/>
<name>A0A834XQN3_APHGI</name>
<evidence type="ECO:0000313" key="2">
    <source>
        <dbReference type="EMBL" id="KAF7990792.1"/>
    </source>
</evidence>
<dbReference type="EMBL" id="JACMRX010000004">
    <property type="protein sequence ID" value="KAF7990792.1"/>
    <property type="molecule type" value="Genomic_DNA"/>
</dbReference>
<keyword evidence="1" id="KW-1133">Transmembrane helix</keyword>
<keyword evidence="3" id="KW-1185">Reference proteome</keyword>
<evidence type="ECO:0000313" key="3">
    <source>
        <dbReference type="Proteomes" id="UP000639338"/>
    </source>
</evidence>
<dbReference type="AlphaFoldDB" id="A0A834XQN3"/>
<keyword evidence="1" id="KW-0472">Membrane</keyword>
<feature type="transmembrane region" description="Helical" evidence="1">
    <location>
        <begin position="37"/>
        <end position="55"/>
    </location>
</feature>
<organism evidence="2 3">
    <name type="scientific">Aphidius gifuensis</name>
    <name type="common">Parasitoid wasp</name>
    <dbReference type="NCBI Taxonomy" id="684658"/>
    <lineage>
        <taxon>Eukaryota</taxon>
        <taxon>Metazoa</taxon>
        <taxon>Ecdysozoa</taxon>
        <taxon>Arthropoda</taxon>
        <taxon>Hexapoda</taxon>
        <taxon>Insecta</taxon>
        <taxon>Pterygota</taxon>
        <taxon>Neoptera</taxon>
        <taxon>Endopterygota</taxon>
        <taxon>Hymenoptera</taxon>
        <taxon>Apocrita</taxon>
        <taxon>Ichneumonoidea</taxon>
        <taxon>Braconidae</taxon>
        <taxon>Aphidiinae</taxon>
        <taxon>Aphidius</taxon>
    </lineage>
</organism>
<accession>A0A834XQN3</accession>